<accession>A0A0F9LRK8</accession>
<organism evidence="2">
    <name type="scientific">marine sediment metagenome</name>
    <dbReference type="NCBI Taxonomy" id="412755"/>
    <lineage>
        <taxon>unclassified sequences</taxon>
        <taxon>metagenomes</taxon>
        <taxon>ecological metagenomes</taxon>
    </lineage>
</organism>
<proteinExistence type="predicted"/>
<protein>
    <submittedName>
        <fullName evidence="2">Uncharacterized protein</fullName>
    </submittedName>
</protein>
<gene>
    <name evidence="2" type="ORF">LCGC14_1165030</name>
</gene>
<evidence type="ECO:0000313" key="2">
    <source>
        <dbReference type="EMBL" id="KKM97739.1"/>
    </source>
</evidence>
<dbReference type="EMBL" id="LAZR01005712">
    <property type="protein sequence ID" value="KKM97739.1"/>
    <property type="molecule type" value="Genomic_DNA"/>
</dbReference>
<evidence type="ECO:0000256" key="1">
    <source>
        <dbReference type="SAM" id="MobiDB-lite"/>
    </source>
</evidence>
<sequence>MEGSNPKADEKKEVKPIPKSEKPLGQIAEEKAEIKQPIQTSSEEIIYRKFDSEDIVRLRSGTIVTHIESEDKNQAKNQAEKTDTDLKERLSIDLGQLQKITICLGVKKCPWFSNMITEEEGVTDAIYFKRMRKEFRKMPVDKIIYLFKEAQEFNKAEFNPGDLTKKL</sequence>
<reference evidence="2" key="1">
    <citation type="journal article" date="2015" name="Nature">
        <title>Complex archaea that bridge the gap between prokaryotes and eukaryotes.</title>
        <authorList>
            <person name="Spang A."/>
            <person name="Saw J.H."/>
            <person name="Jorgensen S.L."/>
            <person name="Zaremba-Niedzwiedzka K."/>
            <person name="Martijn J."/>
            <person name="Lind A.E."/>
            <person name="van Eijk R."/>
            <person name="Schleper C."/>
            <person name="Guy L."/>
            <person name="Ettema T.J."/>
        </authorList>
    </citation>
    <scope>NUCLEOTIDE SEQUENCE</scope>
</reference>
<name>A0A0F9LRK8_9ZZZZ</name>
<feature type="compositionally biased region" description="Basic and acidic residues" evidence="1">
    <location>
        <begin position="7"/>
        <end position="34"/>
    </location>
</feature>
<comment type="caution">
    <text evidence="2">The sequence shown here is derived from an EMBL/GenBank/DDBJ whole genome shotgun (WGS) entry which is preliminary data.</text>
</comment>
<dbReference type="AlphaFoldDB" id="A0A0F9LRK8"/>
<feature type="region of interest" description="Disordered" evidence="1">
    <location>
        <begin position="1"/>
        <end position="35"/>
    </location>
</feature>